<evidence type="ECO:0000259" key="1">
    <source>
        <dbReference type="SMART" id="SM00382"/>
    </source>
</evidence>
<dbReference type="Proteomes" id="UP000789941">
    <property type="component" value="Unassembled WGS sequence"/>
</dbReference>
<dbReference type="InterPro" id="IPR003593">
    <property type="entry name" value="AAA+_ATPase"/>
</dbReference>
<reference evidence="2 3" key="1">
    <citation type="submission" date="2019-08" db="EMBL/GenBank/DDBJ databases">
        <authorList>
            <person name="Vazquez-Campos X."/>
        </authorList>
    </citation>
    <scope>NUCLEOTIDE SEQUENCE [LARGE SCALE GENOMIC DNA]</scope>
    <source>
        <strain evidence="2">LFW-283_2</strain>
    </source>
</reference>
<comment type="caution">
    <text evidence="2">The sequence shown here is derived from an EMBL/GenBank/DDBJ whole genome shotgun (WGS) entry which is preliminary data.</text>
</comment>
<dbReference type="InterPro" id="IPR036390">
    <property type="entry name" value="WH_DNA-bd_sf"/>
</dbReference>
<dbReference type="EMBL" id="CABMJJ010000004">
    <property type="protein sequence ID" value="VVC03042.1"/>
    <property type="molecule type" value="Genomic_DNA"/>
</dbReference>
<protein>
    <submittedName>
        <fullName evidence="2">AAA ATPase domain protein</fullName>
    </submittedName>
</protein>
<feature type="domain" description="AAA+ ATPase" evidence="1">
    <location>
        <begin position="37"/>
        <end position="169"/>
    </location>
</feature>
<dbReference type="SUPFAM" id="SSF52540">
    <property type="entry name" value="P-loop containing nucleoside triphosphate hydrolases"/>
    <property type="match status" value="1"/>
</dbReference>
<dbReference type="SUPFAM" id="SSF46785">
    <property type="entry name" value="Winged helix' DNA-binding domain"/>
    <property type="match status" value="1"/>
</dbReference>
<accession>A0A5E4LSQ3</accession>
<evidence type="ECO:0000313" key="3">
    <source>
        <dbReference type="Proteomes" id="UP000789941"/>
    </source>
</evidence>
<dbReference type="PANTHER" id="PTHR34301">
    <property type="entry name" value="DNA-BINDING PROTEIN-RELATED"/>
    <property type="match status" value="1"/>
</dbReference>
<organism evidence="2 3">
    <name type="scientific">Candidatus Bilamarchaeum dharawalense</name>
    <dbReference type="NCBI Taxonomy" id="2885759"/>
    <lineage>
        <taxon>Archaea</taxon>
        <taxon>Candidatus Micrarchaeota</taxon>
        <taxon>Candidatus Micrarchaeia</taxon>
        <taxon>Candidatus Anstonellales</taxon>
        <taxon>Candidatus Bilamarchaeaceae</taxon>
        <taxon>Candidatus Bilamarchaeum</taxon>
    </lineage>
</organism>
<dbReference type="InterPro" id="IPR041664">
    <property type="entry name" value="AAA_16"/>
</dbReference>
<dbReference type="AlphaFoldDB" id="A0A5E4LSQ3"/>
<name>A0A5E4LSQ3_9ARCH</name>
<dbReference type="Gene3D" id="3.40.50.300">
    <property type="entry name" value="P-loop containing nucleotide triphosphate hydrolases"/>
    <property type="match status" value="1"/>
</dbReference>
<dbReference type="PANTHER" id="PTHR34301:SF8">
    <property type="entry name" value="ATPASE DOMAIN-CONTAINING PROTEIN"/>
    <property type="match status" value="1"/>
</dbReference>
<proteinExistence type="predicted"/>
<evidence type="ECO:0000313" key="2">
    <source>
        <dbReference type="EMBL" id="VVC03042.1"/>
    </source>
</evidence>
<sequence>MKGPNPFAWNPESFEAFGRKIEINIFASFINATASKQPGVLLIFGSRGTGKTTLLKNFKHEAERGGLFCPLIRIEKGEKEMDLIEKMFPDEKKPEDLEAALNKLDRENGSILFIDGMDNLENAEYIAKKIAKKINMNWNKKAVSVVMSSISELKISQEGARIIYLKSFDQHSMLEMIEHALGKNSLKMGDECLNSILEDSGGNPKLARMICWYVYEKLKENEKIITKGHYLAYLPYIRDMLYNDWFGQIYNETPKAEREILRALALERDGMKISEISKKLKKPLGPISTLAKRLLERGQIIRLERGKYKIFAPLYGRYVLQRS</sequence>
<gene>
    <name evidence="2" type="ORF">LFW2832_00163</name>
</gene>
<dbReference type="SMART" id="SM00382">
    <property type="entry name" value="AAA"/>
    <property type="match status" value="1"/>
</dbReference>
<dbReference type="Pfam" id="PF13191">
    <property type="entry name" value="AAA_16"/>
    <property type="match status" value="1"/>
</dbReference>
<dbReference type="InterPro" id="IPR027417">
    <property type="entry name" value="P-loop_NTPase"/>
</dbReference>